<dbReference type="OrthoDB" id="1082513at2"/>
<dbReference type="AlphaFoldDB" id="D1PVU9"/>
<dbReference type="CDD" id="cd00146">
    <property type="entry name" value="PKD"/>
    <property type="match status" value="1"/>
</dbReference>
<feature type="domain" description="PKD" evidence="2">
    <location>
        <begin position="65"/>
        <end position="114"/>
    </location>
</feature>
<organism evidence="3 4">
    <name type="scientific">Hallella bergensis DSM 17361</name>
    <dbReference type="NCBI Taxonomy" id="585502"/>
    <lineage>
        <taxon>Bacteria</taxon>
        <taxon>Pseudomonadati</taxon>
        <taxon>Bacteroidota</taxon>
        <taxon>Bacteroidia</taxon>
        <taxon>Bacteroidales</taxon>
        <taxon>Prevotellaceae</taxon>
        <taxon>Hallella</taxon>
    </lineage>
</organism>
<reference evidence="3 4" key="1">
    <citation type="submission" date="2009-10" db="EMBL/GenBank/DDBJ databases">
        <authorList>
            <person name="Qin X."/>
            <person name="Bachman B."/>
            <person name="Battles P."/>
            <person name="Bell A."/>
            <person name="Bess C."/>
            <person name="Bickham C."/>
            <person name="Chaboub L."/>
            <person name="Chen D."/>
            <person name="Coyle M."/>
            <person name="Deiros D.R."/>
            <person name="Dinh H."/>
            <person name="Forbes L."/>
            <person name="Fowler G."/>
            <person name="Francisco L."/>
            <person name="Fu Q."/>
            <person name="Gubbala S."/>
            <person name="Hale W."/>
            <person name="Han Y."/>
            <person name="Hemphill L."/>
            <person name="Highlander S.K."/>
            <person name="Hirani K."/>
            <person name="Hogues M."/>
            <person name="Jackson L."/>
            <person name="Jakkamsetti A."/>
            <person name="Javaid M."/>
            <person name="Jiang H."/>
            <person name="Korchina V."/>
            <person name="Kovar C."/>
            <person name="Lara F."/>
            <person name="Lee S."/>
            <person name="Mata R."/>
            <person name="Mathew T."/>
            <person name="Moen C."/>
            <person name="Morales K."/>
            <person name="Munidasa M."/>
            <person name="Nazareth L."/>
            <person name="Ngo R."/>
            <person name="Nguyen L."/>
            <person name="Okwuonu G."/>
            <person name="Ongeri F."/>
            <person name="Patil S."/>
            <person name="Petrosino J."/>
            <person name="Pham C."/>
            <person name="Pham P."/>
            <person name="Pu L.-L."/>
            <person name="Puazo M."/>
            <person name="Raj R."/>
            <person name="Reid J."/>
            <person name="Rouhana J."/>
            <person name="Saada N."/>
            <person name="Shang Y."/>
            <person name="Simmons D."/>
            <person name="Thornton R."/>
            <person name="Warren J."/>
            <person name="Weissenberger G."/>
            <person name="Zhang J."/>
            <person name="Zhang L."/>
            <person name="Zhou C."/>
            <person name="Zhu D."/>
            <person name="Muzny D."/>
            <person name="Worley K."/>
            <person name="Gibbs R."/>
        </authorList>
    </citation>
    <scope>NUCLEOTIDE SEQUENCE [LARGE SCALE GENOMIC DNA]</scope>
    <source>
        <strain evidence="3 4">DSM 17361</strain>
    </source>
</reference>
<dbReference type="InterPro" id="IPR000601">
    <property type="entry name" value="PKD_dom"/>
</dbReference>
<accession>D1PVU9</accession>
<dbReference type="PROSITE" id="PS51257">
    <property type="entry name" value="PROKAR_LIPOPROTEIN"/>
    <property type="match status" value="1"/>
</dbReference>
<dbReference type="RefSeq" id="WP_007173198.1">
    <property type="nucleotide sequence ID" value="NZ_GG704780.1"/>
</dbReference>
<dbReference type="PROSITE" id="PS50093">
    <property type="entry name" value="PKD"/>
    <property type="match status" value="1"/>
</dbReference>
<keyword evidence="4" id="KW-1185">Reference proteome</keyword>
<dbReference type="EMBL" id="ACKS01000045">
    <property type="protein sequence ID" value="EFA44454.1"/>
    <property type="molecule type" value="Genomic_DNA"/>
</dbReference>
<dbReference type="HOGENOM" id="CLU_547320_0_0_10"/>
<sequence>MKIRHITFLLLLLVMGLSSCISDDSEGVSVLVPTIGIETDDTTSMPVKNFNLGNDAVITPKISYSGQDELVYTWYVGTYKNGVKGEMKMVSNDKTLSHRFTNGGNYYAHLTVTDGRVGAARDYRINIRRTFEEGYLIVSNDANGKGNLAFVKTMTPEEIAEGEKQICMEHIIERMNEGITVGHLYGAMHGFITWPKTIHRIIAATEDHSYFFDPNSFTITSSVRYADVVDGFKASGFYADSYSPFAYDASRKKFIHLNQQYMFGYELGYFQGQSFEDLFQNPYAAFGSVYYSNLYVDYTTSTVKALNMNMGTFNDTGERLAQEEIISCFLSPILEYIPHDLILTRSKADPTQWHLHDYAGIAYIAEDDNGKTTDFNVSANTAVPAQGTRFAFSEPNNRYFYPVDNHIYVFIPTNSKPMPDKDQWAVEMPKGETITYMNINSKTDELYVGSVTTSTGRGNFYIFKSSDIKTDNQGRVRPIATHKNVADRISQIIYKPSL</sequence>
<gene>
    <name evidence="3" type="ORF">HMPREF0645_1084</name>
</gene>
<evidence type="ECO:0000313" key="4">
    <source>
        <dbReference type="Proteomes" id="UP000003160"/>
    </source>
</evidence>
<keyword evidence="1" id="KW-0732">Signal</keyword>
<evidence type="ECO:0000256" key="1">
    <source>
        <dbReference type="SAM" id="SignalP"/>
    </source>
</evidence>
<protein>
    <recommendedName>
        <fullName evidence="2">PKD domain-containing protein</fullName>
    </recommendedName>
</protein>
<name>D1PVU9_9BACT</name>
<feature type="chain" id="PRO_5003026666" description="PKD domain-containing protein" evidence="1">
    <location>
        <begin position="21"/>
        <end position="498"/>
    </location>
</feature>
<dbReference type="InterPro" id="IPR035986">
    <property type="entry name" value="PKD_dom_sf"/>
</dbReference>
<dbReference type="eggNOG" id="ENOG5032V44">
    <property type="taxonomic scope" value="Bacteria"/>
</dbReference>
<feature type="signal peptide" evidence="1">
    <location>
        <begin position="1"/>
        <end position="20"/>
    </location>
</feature>
<dbReference type="Proteomes" id="UP000003160">
    <property type="component" value="Unassembled WGS sequence"/>
</dbReference>
<evidence type="ECO:0000313" key="3">
    <source>
        <dbReference type="EMBL" id="EFA44454.1"/>
    </source>
</evidence>
<evidence type="ECO:0000259" key="2">
    <source>
        <dbReference type="PROSITE" id="PS50093"/>
    </source>
</evidence>
<dbReference type="SUPFAM" id="SSF49299">
    <property type="entry name" value="PKD domain"/>
    <property type="match status" value="1"/>
</dbReference>
<comment type="caution">
    <text evidence="3">The sequence shown here is derived from an EMBL/GenBank/DDBJ whole genome shotgun (WGS) entry which is preliminary data.</text>
</comment>
<proteinExistence type="predicted"/>